<reference evidence="5" key="1">
    <citation type="journal article" date="2019" name="Int. J. Syst. Evol. Microbiol.">
        <title>The Global Catalogue of Microorganisms (GCM) 10K type strain sequencing project: providing services to taxonomists for standard genome sequencing and annotation.</title>
        <authorList>
            <consortium name="The Broad Institute Genomics Platform"/>
            <consortium name="The Broad Institute Genome Sequencing Center for Infectious Disease"/>
            <person name="Wu L."/>
            <person name="Ma J."/>
        </authorList>
    </citation>
    <scope>NUCLEOTIDE SEQUENCE [LARGE SCALE GENOMIC DNA]</scope>
    <source>
        <strain evidence="5">CGMCC 1.15480</strain>
    </source>
</reference>
<dbReference type="InterPro" id="IPR002711">
    <property type="entry name" value="HNH"/>
</dbReference>
<gene>
    <name evidence="4" type="ORF">GCM10011512_20440</name>
</gene>
<dbReference type="Pfam" id="PF02720">
    <property type="entry name" value="DUF222"/>
    <property type="match status" value="1"/>
</dbReference>
<evidence type="ECO:0000259" key="3">
    <source>
        <dbReference type="SMART" id="SM00507"/>
    </source>
</evidence>
<evidence type="ECO:0000256" key="2">
    <source>
        <dbReference type="SAM" id="MobiDB-lite"/>
    </source>
</evidence>
<dbReference type="RefSeq" id="WP_188668302.1">
    <property type="nucleotide sequence ID" value="NZ_BMJI01000012.1"/>
</dbReference>
<accession>A0ABQ1P8K1</accession>
<dbReference type="CDD" id="cd00085">
    <property type="entry name" value="HNHc"/>
    <property type="match status" value="1"/>
</dbReference>
<evidence type="ECO:0000313" key="5">
    <source>
        <dbReference type="Proteomes" id="UP000597761"/>
    </source>
</evidence>
<name>A0ABQ1P8K1_9MICC</name>
<dbReference type="InterPro" id="IPR003615">
    <property type="entry name" value="HNH_nuc"/>
</dbReference>
<dbReference type="InterPro" id="IPR003870">
    <property type="entry name" value="DUF222"/>
</dbReference>
<dbReference type="Proteomes" id="UP000597761">
    <property type="component" value="Unassembled WGS sequence"/>
</dbReference>
<keyword evidence="5" id="KW-1185">Reference proteome</keyword>
<proteinExistence type="inferred from homology"/>
<feature type="region of interest" description="Disordered" evidence="2">
    <location>
        <begin position="510"/>
        <end position="541"/>
    </location>
</feature>
<dbReference type="Pfam" id="PF01844">
    <property type="entry name" value="HNH"/>
    <property type="match status" value="1"/>
</dbReference>
<dbReference type="EMBL" id="BMJI01000012">
    <property type="protein sequence ID" value="GGC93316.1"/>
    <property type="molecule type" value="Genomic_DNA"/>
</dbReference>
<organism evidence="4 5">
    <name type="scientific">Tersicoccus solisilvae</name>
    <dbReference type="NCBI Taxonomy" id="1882339"/>
    <lineage>
        <taxon>Bacteria</taxon>
        <taxon>Bacillati</taxon>
        <taxon>Actinomycetota</taxon>
        <taxon>Actinomycetes</taxon>
        <taxon>Micrococcales</taxon>
        <taxon>Micrococcaceae</taxon>
        <taxon>Tersicoccus</taxon>
    </lineage>
</organism>
<comment type="caution">
    <text evidence="4">The sequence shown here is derived from an EMBL/GenBank/DDBJ whole genome shotgun (WGS) entry which is preliminary data.</text>
</comment>
<protein>
    <recommendedName>
        <fullName evidence="3">HNH nuclease domain-containing protein</fullName>
    </recommendedName>
</protein>
<evidence type="ECO:0000313" key="4">
    <source>
        <dbReference type="EMBL" id="GGC93316.1"/>
    </source>
</evidence>
<sequence>METPTVAPQGIESMTDPAMLPGLDRVGVAPVGPAITGAVPSGPSWEPAGAWRLIAATGDGADLEAAVGALEQVRRVEAWLTWHKHRLVLDVVRASRDRQTRWVDSHPAFDDAEGGIPGYVQAGPRGLSRRERLAVGERSGVAEAAAVLRVGEEAVHGLLRRAEALTGLLPATVEAMASGEITGSAGSLVAGEVREYADLLASTGTDEATVRALEDAVAMTEADLLSGARAGRSTGWLRDRAVKVRERCHPSTFEQRHAAAVAERCVRVSRLPDGMARLSAVLPAAVAHRIDGRLSRLAREVTGEGREHHGGDAPRRTVAQLRADVLADLLGGLDGSTLDAGFAVAARSRGSSCRDGDPPPPAVLLTLPAETVLGGADPGWISGFGPIAAEDARRLALLATSVSLAVTAAGSNGRLGGPPGPGGDPPWPPWPPPVVVPVVVTGERQYRVPAALRRALVVRDGTCRFPGCRRSAMRCDVDHVVAWADGGSTVPENLAHLCRKHHVLKHHSAWTVRSEGGPDATRDTTPRAAMSGRADPDAGSLLPDASVLAWTSPAGRRYLSPADDPAPF</sequence>
<feature type="domain" description="HNH nuclease" evidence="3">
    <location>
        <begin position="451"/>
        <end position="503"/>
    </location>
</feature>
<evidence type="ECO:0000256" key="1">
    <source>
        <dbReference type="ARBA" id="ARBA00023450"/>
    </source>
</evidence>
<dbReference type="Gene3D" id="1.10.30.50">
    <property type="match status" value="1"/>
</dbReference>
<dbReference type="SMART" id="SM00507">
    <property type="entry name" value="HNHc"/>
    <property type="match status" value="1"/>
</dbReference>
<comment type="similarity">
    <text evidence="1">Belongs to the Rv1128c/1148c/1588c/1702c/1945/3466 family.</text>
</comment>